<dbReference type="Proteomes" id="UP000887013">
    <property type="component" value="Unassembled WGS sequence"/>
</dbReference>
<reference evidence="1" key="1">
    <citation type="submission" date="2020-08" db="EMBL/GenBank/DDBJ databases">
        <title>Multicomponent nature underlies the extraordinary mechanical properties of spider dragline silk.</title>
        <authorList>
            <person name="Kono N."/>
            <person name="Nakamura H."/>
            <person name="Mori M."/>
            <person name="Yoshida Y."/>
            <person name="Ohtoshi R."/>
            <person name="Malay A.D."/>
            <person name="Moran D.A.P."/>
            <person name="Tomita M."/>
            <person name="Numata K."/>
            <person name="Arakawa K."/>
        </authorList>
    </citation>
    <scope>NUCLEOTIDE SEQUENCE</scope>
</reference>
<protein>
    <submittedName>
        <fullName evidence="1">Uncharacterized protein</fullName>
    </submittedName>
</protein>
<evidence type="ECO:0000313" key="1">
    <source>
        <dbReference type="EMBL" id="GFU46310.1"/>
    </source>
</evidence>
<proteinExistence type="predicted"/>
<accession>A0A8X6R4F1</accession>
<dbReference type="EMBL" id="BMAW01086162">
    <property type="protein sequence ID" value="GFU46310.1"/>
    <property type="molecule type" value="Genomic_DNA"/>
</dbReference>
<comment type="caution">
    <text evidence="1">The sequence shown here is derived from an EMBL/GenBank/DDBJ whole genome shotgun (WGS) entry which is preliminary data.</text>
</comment>
<evidence type="ECO:0000313" key="2">
    <source>
        <dbReference type="Proteomes" id="UP000887013"/>
    </source>
</evidence>
<sequence>MSVCYKNSLHPLLHLRSVLPSLTEEARSKKYGGGEKIVYVCAEMNKETKKLFGLQFSCFGFSQFSKRQVPIALENLLYENFCERIIWDSIDDKDAEISSPVATECDYPKVIILSCQRFRCRMIRTAPFEVQLELMRRDVEFRRIKFRNGSFHLIRT</sequence>
<keyword evidence="2" id="KW-1185">Reference proteome</keyword>
<dbReference type="AlphaFoldDB" id="A0A8X6R4F1"/>
<name>A0A8X6R4F1_NEPPI</name>
<gene>
    <name evidence="1" type="ORF">NPIL_207371</name>
</gene>
<organism evidence="1 2">
    <name type="scientific">Nephila pilipes</name>
    <name type="common">Giant wood spider</name>
    <name type="synonym">Nephila maculata</name>
    <dbReference type="NCBI Taxonomy" id="299642"/>
    <lineage>
        <taxon>Eukaryota</taxon>
        <taxon>Metazoa</taxon>
        <taxon>Ecdysozoa</taxon>
        <taxon>Arthropoda</taxon>
        <taxon>Chelicerata</taxon>
        <taxon>Arachnida</taxon>
        <taxon>Araneae</taxon>
        <taxon>Araneomorphae</taxon>
        <taxon>Entelegynae</taxon>
        <taxon>Araneoidea</taxon>
        <taxon>Nephilidae</taxon>
        <taxon>Nephila</taxon>
    </lineage>
</organism>